<reference evidence="5" key="1">
    <citation type="submission" date="2021-01" db="EMBL/GenBank/DDBJ databases">
        <authorList>
            <person name="Corre E."/>
            <person name="Pelletier E."/>
            <person name="Niang G."/>
            <person name="Scheremetjew M."/>
            <person name="Finn R."/>
            <person name="Kale V."/>
            <person name="Holt S."/>
            <person name="Cochrane G."/>
            <person name="Meng A."/>
            <person name="Brown T."/>
            <person name="Cohen L."/>
        </authorList>
    </citation>
    <scope>NUCLEOTIDE SEQUENCE</scope>
</reference>
<dbReference type="InterPro" id="IPR046833">
    <property type="entry name" value="ABC_N"/>
</dbReference>
<name>A0A7S1F5U0_NOCSC</name>
<evidence type="ECO:0008006" key="6">
    <source>
        <dbReference type="Google" id="ProtNLM"/>
    </source>
</evidence>
<dbReference type="PANTHER" id="PTHR38149:SF1">
    <property type="entry name" value="ATPASE"/>
    <property type="match status" value="1"/>
</dbReference>
<gene>
    <name evidence="5" type="ORF">NSCI0253_LOCUS19549</name>
</gene>
<sequence length="642" mass="68925">MGKGKGGGGGYPWWEHVKSKGGGKSAGHEEKAVMKAATSGTSLQRQLEQYEGKSYPCYKDLMGGPWEMEGCACTVVFDRVQGDPYAPPSWVRVQVSDTAAKFPAEYVSRSKIRNTALCDFVTRVMSDMLQGGTGTDWTQAVAGHGWGGSKGGDVKIDAPGQCVLPRSSVVATSSGIEARLTLSLPARGRSIEGHRAAQILGGLMDVVKKSLFFKSLDQKALKEHILSVEDQESARSQLAGEGLVAFVANGSVLPRKSGVDDRPMTQSDDPNLVLFQSPSTLEVNLHVPNRGVLTGMGIRKGITMVVGGGFHGKSTLLQALQIGVYNKVDGDGREFVVCDPKAVKIRAEDGRSVCCTDISPFINNLPFGRDTRTFSSADASGSTSQAANIVESLELGATAFLIDEDTCATNFMIRDAPMQELVAPEKEPITPFIRKVRPLFEEEGVSTVMVIGGSGDFFPVADTVICMERYQASDVTEAAKQIASRYQRVSPDPVSFDAPTGARIPLREGLAAGGKVAAKSCRCITYGDTEVELTFVEQLVETSQARAVGDALQLLASSAKFVDETRPLSEVVSLLEGVLQGESKEVGVQGLDELSRSCPCPFYAMPRRFELGAALNRLRTAKILRRAVDVEDVSRVKRAKPR</sequence>
<evidence type="ECO:0000259" key="3">
    <source>
        <dbReference type="Pfam" id="PF20446"/>
    </source>
</evidence>
<dbReference type="InterPro" id="IPR046834">
    <property type="entry name" value="ABC_ATPase_C"/>
</dbReference>
<evidence type="ECO:0000313" key="5">
    <source>
        <dbReference type="EMBL" id="CAD8845199.1"/>
    </source>
</evidence>
<dbReference type="Pfam" id="PF20446">
    <property type="entry name" value="ABC_N"/>
    <property type="match status" value="1"/>
</dbReference>
<feature type="region of interest" description="Disordered" evidence="1">
    <location>
        <begin position="1"/>
        <end position="30"/>
    </location>
</feature>
<evidence type="ECO:0000256" key="1">
    <source>
        <dbReference type="SAM" id="MobiDB-lite"/>
    </source>
</evidence>
<feature type="domain" description="MRB1590-like C-terminal" evidence="4">
    <location>
        <begin position="515"/>
        <end position="623"/>
    </location>
</feature>
<protein>
    <recommendedName>
        <fullName evidence="6">ATPase of the ABC class</fullName>
    </recommendedName>
</protein>
<dbReference type="EMBL" id="HBFQ01027692">
    <property type="protein sequence ID" value="CAD8845199.1"/>
    <property type="molecule type" value="Transcribed_RNA"/>
</dbReference>
<dbReference type="Pfam" id="PF21117">
    <property type="entry name" value="MRB1590_C"/>
    <property type="match status" value="1"/>
</dbReference>
<proteinExistence type="predicted"/>
<feature type="domain" description="ATPase of the ABC class C-terminal" evidence="2">
    <location>
        <begin position="218"/>
        <end position="487"/>
    </location>
</feature>
<accession>A0A7S1F5U0</accession>
<feature type="domain" description="ATPase of the ABC class N-terminal" evidence="3">
    <location>
        <begin position="42"/>
        <end position="213"/>
    </location>
</feature>
<dbReference type="Pfam" id="PF09818">
    <property type="entry name" value="ABC_ATPase"/>
    <property type="match status" value="1"/>
</dbReference>
<dbReference type="PANTHER" id="PTHR38149">
    <property type="entry name" value="ATPASE"/>
    <property type="match status" value="1"/>
</dbReference>
<evidence type="ECO:0000259" key="2">
    <source>
        <dbReference type="Pfam" id="PF09818"/>
    </source>
</evidence>
<dbReference type="InterPro" id="IPR019195">
    <property type="entry name" value="ABC_ATPase_put"/>
</dbReference>
<organism evidence="5">
    <name type="scientific">Noctiluca scintillans</name>
    <name type="common">Sea sparkle</name>
    <name type="synonym">Red tide dinoflagellate</name>
    <dbReference type="NCBI Taxonomy" id="2966"/>
    <lineage>
        <taxon>Eukaryota</taxon>
        <taxon>Sar</taxon>
        <taxon>Alveolata</taxon>
        <taxon>Dinophyceae</taxon>
        <taxon>Noctilucales</taxon>
        <taxon>Noctilucaceae</taxon>
        <taxon>Noctiluca</taxon>
    </lineage>
</organism>
<dbReference type="AlphaFoldDB" id="A0A7S1F5U0"/>
<feature type="compositionally biased region" description="Gly residues" evidence="1">
    <location>
        <begin position="1"/>
        <end position="11"/>
    </location>
</feature>
<evidence type="ECO:0000259" key="4">
    <source>
        <dbReference type="Pfam" id="PF21117"/>
    </source>
</evidence>
<dbReference type="InterPro" id="IPR049069">
    <property type="entry name" value="MRB1590-like_C"/>
</dbReference>